<accession>A0A4P6HXY3</accession>
<dbReference type="AlphaFoldDB" id="A0A4P6HXY3"/>
<organism evidence="1 2">
    <name type="scientific">Solidesulfovibrio carbinolicus</name>
    <dbReference type="NCBI Taxonomy" id="296842"/>
    <lineage>
        <taxon>Bacteria</taxon>
        <taxon>Pseudomonadati</taxon>
        <taxon>Thermodesulfobacteriota</taxon>
        <taxon>Desulfovibrionia</taxon>
        <taxon>Desulfovibrionales</taxon>
        <taxon>Desulfovibrionaceae</taxon>
        <taxon>Solidesulfovibrio</taxon>
    </lineage>
</organism>
<dbReference type="RefSeq" id="WP_129349136.1">
    <property type="nucleotide sequence ID" value="NZ_CP026538.1"/>
</dbReference>
<name>A0A4P6HXY3_9BACT</name>
<keyword evidence="2" id="KW-1185">Reference proteome</keyword>
<evidence type="ECO:0008006" key="3">
    <source>
        <dbReference type="Google" id="ProtNLM"/>
    </source>
</evidence>
<proteinExistence type="predicted"/>
<reference evidence="1 2" key="1">
    <citation type="submission" date="2018-02" db="EMBL/GenBank/DDBJ databases">
        <title>Genome sequence of Desulfovibrio carbinolicus DSM 3852.</title>
        <authorList>
            <person name="Wilbanks E."/>
            <person name="Skennerton C.T."/>
            <person name="Orphan V.J."/>
        </authorList>
    </citation>
    <scope>NUCLEOTIDE SEQUENCE [LARGE SCALE GENOMIC DNA]</scope>
    <source>
        <strain evidence="1 2">DSM 3852</strain>
    </source>
</reference>
<dbReference type="KEGG" id="dcb:C3Y92_02325"/>
<gene>
    <name evidence="1" type="ORF">C3Y92_02325</name>
</gene>
<evidence type="ECO:0000313" key="1">
    <source>
        <dbReference type="EMBL" id="QAZ66139.1"/>
    </source>
</evidence>
<dbReference type="OrthoDB" id="9846684at2"/>
<evidence type="ECO:0000313" key="2">
    <source>
        <dbReference type="Proteomes" id="UP000293296"/>
    </source>
</evidence>
<protein>
    <recommendedName>
        <fullName evidence="3">DUF2188 domain-containing protein</fullName>
    </recommendedName>
</protein>
<sequence>MTEYNIMVSTNGETAKLGYAGYKSLAAAKRMAKSVAPWQPNRDPHLEAWVEDDEGKRVSKVYSTEAGTRP</sequence>
<dbReference type="Proteomes" id="UP000293296">
    <property type="component" value="Chromosome"/>
</dbReference>
<dbReference type="EMBL" id="CP026538">
    <property type="protein sequence ID" value="QAZ66139.1"/>
    <property type="molecule type" value="Genomic_DNA"/>
</dbReference>